<evidence type="ECO:0000256" key="3">
    <source>
        <dbReference type="ARBA" id="ARBA00022448"/>
    </source>
</evidence>
<dbReference type="Proteomes" id="UP000475666">
    <property type="component" value="Unassembled WGS sequence"/>
</dbReference>
<comment type="caution">
    <text evidence="6">The sequence shown here is derived from an EMBL/GenBank/DDBJ whole genome shotgun (WGS) entry which is preliminary data.</text>
</comment>
<evidence type="ECO:0000313" key="6">
    <source>
        <dbReference type="EMBL" id="NEC35284.1"/>
    </source>
</evidence>
<reference evidence="6 7" key="1">
    <citation type="submission" date="2020-01" db="EMBL/GenBank/DDBJ databases">
        <title>Insect and environment-associated Actinomycetes.</title>
        <authorList>
            <person name="Currrie C."/>
            <person name="Chevrette M."/>
            <person name="Carlson C."/>
            <person name="Stubbendieck R."/>
            <person name="Wendt-Pienkowski E."/>
        </authorList>
    </citation>
    <scope>NUCLEOTIDE SEQUENCE [LARGE SCALE GENOMIC DNA]</scope>
    <source>
        <strain evidence="6 7">SID7739</strain>
    </source>
</reference>
<proteinExistence type="inferred from homology"/>
<organism evidence="6 7">
    <name type="scientific">Streptomyces rubrogriseus</name>
    <dbReference type="NCBI Taxonomy" id="194673"/>
    <lineage>
        <taxon>Bacteria</taxon>
        <taxon>Bacillati</taxon>
        <taxon>Actinomycetota</taxon>
        <taxon>Actinomycetes</taxon>
        <taxon>Kitasatosporales</taxon>
        <taxon>Streptomycetaceae</taxon>
        <taxon>Streptomyces</taxon>
        <taxon>Streptomyces violaceoruber group</taxon>
    </lineage>
</organism>
<dbReference type="SUPFAM" id="SSF53850">
    <property type="entry name" value="Periplasmic binding protein-like II"/>
    <property type="match status" value="1"/>
</dbReference>
<evidence type="ECO:0000256" key="2">
    <source>
        <dbReference type="ARBA" id="ARBA00008520"/>
    </source>
</evidence>
<evidence type="ECO:0000256" key="5">
    <source>
        <dbReference type="SAM" id="SignalP"/>
    </source>
</evidence>
<sequence length="449" mass="48821">MRPRHLRAGAALLCLAALTTLVSCGSSDEAGDGRTTVDYWLWDDLQLPAYQECATAFEKANPDIAVRITQTAWNQYWQNLTTQLVSGEAPDVWTNQATYYPQFAAGNQLLDLQPYVERDGLDVSAYQAGLADTWVKDDKRYGLPKDWDTMAVVYNTGMLKKQGVDPAALNDLTWNPADGGTLEQVIARATVDSEGRNGLDPAFDKDHVEVYGFLPEWADGAQGQNGWGNFAAANGFEYLDKNPWGTHYKFDDPRLAETVSWFRHLIDKGYAPRLDQQSSVARTELLIAGKGAMSLAGSFTVSSFTSPKVEQDFGFAAMPVGPAGRKSALNGLADSVWAGTDHKEEAWKWVKYLASADCQDRVAAHGVVFPALRSSTEKALAAHEADGDDVRAFTDAVGTKGVAFQLPVTEHGTEISPLVQDAIQSAILGQEDAADALESVNGKVNDLFD</sequence>
<dbReference type="PROSITE" id="PS51257">
    <property type="entry name" value="PROKAR_LIPOPROTEIN"/>
    <property type="match status" value="1"/>
</dbReference>
<dbReference type="Pfam" id="PF01547">
    <property type="entry name" value="SBP_bac_1"/>
    <property type="match status" value="1"/>
</dbReference>
<feature type="signal peptide" evidence="5">
    <location>
        <begin position="1"/>
        <end position="30"/>
    </location>
</feature>
<protein>
    <submittedName>
        <fullName evidence="6">Sugar ABC transporter substrate-binding protein</fullName>
    </submittedName>
</protein>
<accession>A0A6G3TF75</accession>
<dbReference type="InterPro" id="IPR006059">
    <property type="entry name" value="SBP"/>
</dbReference>
<comment type="subcellular location">
    <subcellularLocation>
        <location evidence="1">Cell envelope</location>
    </subcellularLocation>
</comment>
<keyword evidence="3" id="KW-0813">Transport</keyword>
<keyword evidence="4 5" id="KW-0732">Signal</keyword>
<evidence type="ECO:0000256" key="1">
    <source>
        <dbReference type="ARBA" id="ARBA00004196"/>
    </source>
</evidence>
<dbReference type="CDD" id="cd13585">
    <property type="entry name" value="PBP2_TMBP_like"/>
    <property type="match status" value="1"/>
</dbReference>
<dbReference type="RefSeq" id="WP_164276018.1">
    <property type="nucleotide sequence ID" value="NZ_JAAGMQ010000581.1"/>
</dbReference>
<dbReference type="AlphaFoldDB" id="A0A6G3TF75"/>
<name>A0A6G3TF75_9ACTN</name>
<dbReference type="PANTHER" id="PTHR43649">
    <property type="entry name" value="ARABINOSE-BINDING PROTEIN-RELATED"/>
    <property type="match status" value="1"/>
</dbReference>
<dbReference type="GO" id="GO:0030313">
    <property type="term" value="C:cell envelope"/>
    <property type="evidence" value="ECO:0007669"/>
    <property type="project" value="UniProtKB-SubCell"/>
</dbReference>
<dbReference type="InterPro" id="IPR050490">
    <property type="entry name" value="Bact_solute-bd_prot1"/>
</dbReference>
<feature type="chain" id="PRO_5038620284" evidence="5">
    <location>
        <begin position="31"/>
        <end position="449"/>
    </location>
</feature>
<dbReference type="PANTHER" id="PTHR43649:SF31">
    <property type="entry name" value="SN-GLYCEROL-3-PHOSPHATE-BINDING PERIPLASMIC PROTEIN UGPB"/>
    <property type="match status" value="1"/>
</dbReference>
<dbReference type="Gene3D" id="3.40.190.10">
    <property type="entry name" value="Periplasmic binding protein-like II"/>
    <property type="match status" value="1"/>
</dbReference>
<comment type="similarity">
    <text evidence="2">Belongs to the bacterial solute-binding protein 1 family.</text>
</comment>
<evidence type="ECO:0000313" key="7">
    <source>
        <dbReference type="Proteomes" id="UP000475666"/>
    </source>
</evidence>
<gene>
    <name evidence="6" type="ORF">G3I66_19250</name>
</gene>
<dbReference type="EMBL" id="JAAGMQ010000581">
    <property type="protein sequence ID" value="NEC35284.1"/>
    <property type="molecule type" value="Genomic_DNA"/>
</dbReference>
<evidence type="ECO:0000256" key="4">
    <source>
        <dbReference type="ARBA" id="ARBA00022729"/>
    </source>
</evidence>